<evidence type="ECO:0000313" key="3">
    <source>
        <dbReference type="EMBL" id="KAF5928049.1"/>
    </source>
</evidence>
<gene>
    <name evidence="3" type="ORF">HPG69_015315</name>
</gene>
<feature type="domain" description="PH" evidence="2">
    <location>
        <begin position="124"/>
        <end position="239"/>
    </location>
</feature>
<feature type="region of interest" description="Disordered" evidence="1">
    <location>
        <begin position="371"/>
        <end position="420"/>
    </location>
</feature>
<dbReference type="EMBL" id="JACDTQ010000475">
    <property type="protein sequence ID" value="KAF5928049.1"/>
    <property type="molecule type" value="Genomic_DNA"/>
</dbReference>
<feature type="compositionally biased region" description="Basic and acidic residues" evidence="1">
    <location>
        <begin position="371"/>
        <end position="382"/>
    </location>
</feature>
<dbReference type="InterPro" id="IPR042986">
    <property type="entry name" value="PLEKHS1"/>
</dbReference>
<comment type="caution">
    <text evidence="3">The sequence shown here is derived from an EMBL/GenBank/DDBJ whole genome shotgun (WGS) entry which is preliminary data.</text>
</comment>
<accession>A0A7J7FJ32</accession>
<feature type="compositionally biased region" description="Basic and acidic residues" evidence="1">
    <location>
        <begin position="249"/>
        <end position="260"/>
    </location>
</feature>
<dbReference type="InterPro" id="IPR001849">
    <property type="entry name" value="PH_domain"/>
</dbReference>
<proteinExistence type="predicted"/>
<sequence>MKDGYFCYNRNSSTNKVGSSEIQSIADQQGDLRVPVTVPHPIQGLLSEPLTEQEQRKSREDGSFSHPDNTSTELPLIESRAGMGGAGRVAAKGGEEGKKFTGNKLSPIHFLLLGKQSTFYHDHEVCKQDYFIKSPPPQLFFSAASWKKRFFVLSKSEEKGFSLSYYKDLHHRGSIEINRNSSVEVGISSHEKMQSVQKMFKCHPDEVMSIRTPNRDYFLIGHDREKIKDWVSFMSSFCQDIKATRRNIEEKLSSSDKRPSSDPCPLLGPSNTLETVSSTMPRNSLPDVHLIGKSSLGLKQSHLSHDFLSETSQDTEEESHYVSPRSIPLELGNIIASQDSGESIKPGSPDQVSKRTENHYMSMKSCFFKETSHEAAESKEESQTLPETQNVGLHQQEQGSGRDSCLSPANTEAQTTNDKKGSASLTVVQLSILINNNPDESQVETLNVFLSPPDIINYLALIEAAGRICVAQWEGPPRLGCLFCHGDHLLAINDLKPQSLEEVSLFLSRSIQKEKVKLTIGRIPNSEIFHATACTCPLKHQDPVPFQLDKSGLERALKRNPAIKKGEQQGTRE</sequence>
<feature type="compositionally biased region" description="Basic and acidic residues" evidence="1">
    <location>
        <begin position="53"/>
        <end position="63"/>
    </location>
</feature>
<dbReference type="SMART" id="SM00233">
    <property type="entry name" value="PH"/>
    <property type="match status" value="1"/>
</dbReference>
<name>A0A7J7FJ32_DICBM</name>
<keyword evidence="4" id="KW-1185">Reference proteome</keyword>
<evidence type="ECO:0000313" key="4">
    <source>
        <dbReference type="Proteomes" id="UP000551758"/>
    </source>
</evidence>
<reference evidence="3 4" key="1">
    <citation type="journal article" date="2020" name="Mol. Biol. Evol.">
        <title>Interspecific Gene Flow and the Evolution of Specialization in Black and White Rhinoceros.</title>
        <authorList>
            <person name="Moodley Y."/>
            <person name="Westbury M.V."/>
            <person name="Russo I.M."/>
            <person name="Gopalakrishnan S."/>
            <person name="Rakotoarivelo A."/>
            <person name="Olsen R.A."/>
            <person name="Prost S."/>
            <person name="Tunstall T."/>
            <person name="Ryder O.A."/>
            <person name="Dalen L."/>
            <person name="Bruford M.W."/>
        </authorList>
    </citation>
    <scope>NUCLEOTIDE SEQUENCE [LARGE SCALE GENOMIC DNA]</scope>
    <source>
        <strain evidence="3">SBR-YM</strain>
        <tissue evidence="3">Skin</tissue>
    </source>
</reference>
<dbReference type="PANTHER" id="PTHR47014:SF1">
    <property type="entry name" value="PLECKSTRIN HOMOLOGY DOMAIN-CONTAINING FAMILY S MEMBER 1"/>
    <property type="match status" value="1"/>
</dbReference>
<feature type="compositionally biased region" description="Polar residues" evidence="1">
    <location>
        <begin position="383"/>
        <end position="416"/>
    </location>
</feature>
<dbReference type="Proteomes" id="UP000551758">
    <property type="component" value="Unassembled WGS sequence"/>
</dbReference>
<feature type="region of interest" description="Disordered" evidence="1">
    <location>
        <begin position="42"/>
        <end position="73"/>
    </location>
</feature>
<protein>
    <recommendedName>
        <fullName evidence="2">PH domain-containing protein</fullName>
    </recommendedName>
</protein>
<organism evidence="3 4">
    <name type="scientific">Diceros bicornis minor</name>
    <name type="common">South-central black rhinoceros</name>
    <dbReference type="NCBI Taxonomy" id="77932"/>
    <lineage>
        <taxon>Eukaryota</taxon>
        <taxon>Metazoa</taxon>
        <taxon>Chordata</taxon>
        <taxon>Craniata</taxon>
        <taxon>Vertebrata</taxon>
        <taxon>Euteleostomi</taxon>
        <taxon>Mammalia</taxon>
        <taxon>Eutheria</taxon>
        <taxon>Laurasiatheria</taxon>
        <taxon>Perissodactyla</taxon>
        <taxon>Rhinocerotidae</taxon>
        <taxon>Diceros</taxon>
    </lineage>
</organism>
<dbReference type="PANTHER" id="PTHR47014">
    <property type="entry name" value="PLECKSTRIN HOMOLOGY DOMAIN-CONTAINING FAMILY S MEMBER 1"/>
    <property type="match status" value="1"/>
</dbReference>
<dbReference type="AlphaFoldDB" id="A0A7J7FJ32"/>
<dbReference type="PROSITE" id="PS50003">
    <property type="entry name" value="PH_DOMAIN"/>
    <property type="match status" value="1"/>
</dbReference>
<feature type="region of interest" description="Disordered" evidence="1">
    <location>
        <begin position="249"/>
        <end position="275"/>
    </location>
</feature>
<evidence type="ECO:0000256" key="1">
    <source>
        <dbReference type="SAM" id="MobiDB-lite"/>
    </source>
</evidence>
<evidence type="ECO:0000259" key="2">
    <source>
        <dbReference type="PROSITE" id="PS50003"/>
    </source>
</evidence>
<dbReference type="Gene3D" id="2.30.29.30">
    <property type="entry name" value="Pleckstrin-homology domain (PH domain)/Phosphotyrosine-binding domain (PTB)"/>
    <property type="match status" value="1"/>
</dbReference>
<dbReference type="InterPro" id="IPR011993">
    <property type="entry name" value="PH-like_dom_sf"/>
</dbReference>
<dbReference type="SUPFAM" id="SSF50729">
    <property type="entry name" value="PH domain-like"/>
    <property type="match status" value="1"/>
</dbReference>